<accession>A0A517NAI2</accession>
<protein>
    <submittedName>
        <fullName evidence="1">Uncharacterized protein</fullName>
    </submittedName>
</protein>
<dbReference type="EMBL" id="CP036525">
    <property type="protein sequence ID" value="QDT04132.1"/>
    <property type="molecule type" value="Genomic_DNA"/>
</dbReference>
<dbReference type="RefSeq" id="WP_218933945.1">
    <property type="nucleotide sequence ID" value="NZ_CP036525.1"/>
</dbReference>
<keyword evidence="2" id="KW-1185">Reference proteome</keyword>
<organism evidence="1 2">
    <name type="scientific">Rubripirellula lacrimiformis</name>
    <dbReference type="NCBI Taxonomy" id="1930273"/>
    <lineage>
        <taxon>Bacteria</taxon>
        <taxon>Pseudomonadati</taxon>
        <taxon>Planctomycetota</taxon>
        <taxon>Planctomycetia</taxon>
        <taxon>Pirellulales</taxon>
        <taxon>Pirellulaceae</taxon>
        <taxon>Rubripirellula</taxon>
    </lineage>
</organism>
<dbReference type="Proteomes" id="UP000318538">
    <property type="component" value="Chromosome"/>
</dbReference>
<sequence>MMWIRHRVSTALGPDRRTPRAEISNAALPWAKQTSPWNLIAGQLIAGQLIAGFACACHLIACQHGDRHVLAR</sequence>
<name>A0A517NAI2_9BACT</name>
<dbReference type="KEGG" id="rlc:K227x_25200"/>
<evidence type="ECO:0000313" key="2">
    <source>
        <dbReference type="Proteomes" id="UP000318538"/>
    </source>
</evidence>
<dbReference type="AlphaFoldDB" id="A0A517NAI2"/>
<reference evidence="1 2" key="1">
    <citation type="submission" date="2019-02" db="EMBL/GenBank/DDBJ databases">
        <title>Deep-cultivation of Planctomycetes and their phenomic and genomic characterization uncovers novel biology.</title>
        <authorList>
            <person name="Wiegand S."/>
            <person name="Jogler M."/>
            <person name="Boedeker C."/>
            <person name="Pinto D."/>
            <person name="Vollmers J."/>
            <person name="Rivas-Marin E."/>
            <person name="Kohn T."/>
            <person name="Peeters S.H."/>
            <person name="Heuer A."/>
            <person name="Rast P."/>
            <person name="Oberbeckmann S."/>
            <person name="Bunk B."/>
            <person name="Jeske O."/>
            <person name="Meyerdierks A."/>
            <person name="Storesund J.E."/>
            <person name="Kallscheuer N."/>
            <person name="Luecker S."/>
            <person name="Lage O.M."/>
            <person name="Pohl T."/>
            <person name="Merkel B.J."/>
            <person name="Hornburger P."/>
            <person name="Mueller R.-W."/>
            <person name="Bruemmer F."/>
            <person name="Labrenz M."/>
            <person name="Spormann A.M."/>
            <person name="Op den Camp H."/>
            <person name="Overmann J."/>
            <person name="Amann R."/>
            <person name="Jetten M.S.M."/>
            <person name="Mascher T."/>
            <person name="Medema M.H."/>
            <person name="Devos D.P."/>
            <person name="Kaster A.-K."/>
            <person name="Ovreas L."/>
            <person name="Rohde M."/>
            <person name="Galperin M.Y."/>
            <person name="Jogler C."/>
        </authorList>
    </citation>
    <scope>NUCLEOTIDE SEQUENCE [LARGE SCALE GENOMIC DNA]</scope>
    <source>
        <strain evidence="1 2">K22_7</strain>
    </source>
</reference>
<evidence type="ECO:0000313" key="1">
    <source>
        <dbReference type="EMBL" id="QDT04132.1"/>
    </source>
</evidence>
<proteinExistence type="predicted"/>
<gene>
    <name evidence="1" type="ORF">K227x_25200</name>
</gene>